<comment type="caution">
    <text evidence="2">The sequence shown here is derived from an EMBL/GenBank/DDBJ whole genome shotgun (WGS) entry which is preliminary data.</text>
</comment>
<evidence type="ECO:0000313" key="2">
    <source>
        <dbReference type="EMBL" id="MBB4675101.1"/>
    </source>
</evidence>
<keyword evidence="3" id="KW-1185">Reference proteome</keyword>
<dbReference type="Gene3D" id="3.90.550.10">
    <property type="entry name" value="Spore Coat Polysaccharide Biosynthesis Protein SpsA, Chain A"/>
    <property type="match status" value="1"/>
</dbReference>
<dbReference type="EMBL" id="JACHMH010000001">
    <property type="protein sequence ID" value="MBB4675101.1"/>
    <property type="molecule type" value="Genomic_DNA"/>
</dbReference>
<dbReference type="CDD" id="cd00761">
    <property type="entry name" value="Glyco_tranf_GTA_type"/>
    <property type="match status" value="1"/>
</dbReference>
<evidence type="ECO:0000313" key="3">
    <source>
        <dbReference type="Proteomes" id="UP000533598"/>
    </source>
</evidence>
<organism evidence="2 3">
    <name type="scientific">Crossiella cryophila</name>
    <dbReference type="NCBI Taxonomy" id="43355"/>
    <lineage>
        <taxon>Bacteria</taxon>
        <taxon>Bacillati</taxon>
        <taxon>Actinomycetota</taxon>
        <taxon>Actinomycetes</taxon>
        <taxon>Pseudonocardiales</taxon>
        <taxon>Pseudonocardiaceae</taxon>
        <taxon>Crossiella</taxon>
    </lineage>
</organism>
<dbReference type="InterPro" id="IPR029044">
    <property type="entry name" value="Nucleotide-diphossugar_trans"/>
</dbReference>
<gene>
    <name evidence="2" type="ORF">HNR67_001219</name>
</gene>
<reference evidence="2 3" key="1">
    <citation type="submission" date="2020-08" db="EMBL/GenBank/DDBJ databases">
        <title>Sequencing the genomes of 1000 actinobacteria strains.</title>
        <authorList>
            <person name="Klenk H.-P."/>
        </authorList>
    </citation>
    <scope>NUCLEOTIDE SEQUENCE [LARGE SCALE GENOMIC DNA]</scope>
    <source>
        <strain evidence="2 3">DSM 44230</strain>
    </source>
</reference>
<name>A0A7W7C5W8_9PSEU</name>
<accession>A0A7W7C5W8</accession>
<dbReference type="Pfam" id="PF00535">
    <property type="entry name" value="Glycos_transf_2"/>
    <property type="match status" value="1"/>
</dbReference>
<sequence>MMELDVLIPYYGDPDYLMRAVHSVRALVDTDWRLVIVEDCYPDGPAVEKRIAELGDDRIVYHRNESNLGTAGNHFRCVQLAERERFVVMGADDLLLPNYGSQLAELLERYPDAALVQPGVRVIDETDQPFLPLPDRVKALAGPGKKETELLGEAAAVSLLRGNWLYTPAITYRRDLTAHLPFRAGTDAVHDLGLVVDVLLQGGSLVIGEEPAFQYRRHRAGHSSSAAKTGQRFEQERDYFTQIEAELRERGWHQAARAAKRRLFSRLNALTQLPGAVASGQGAAVRTLLGHALR</sequence>
<dbReference type="GO" id="GO:0016740">
    <property type="term" value="F:transferase activity"/>
    <property type="evidence" value="ECO:0007669"/>
    <property type="project" value="UniProtKB-KW"/>
</dbReference>
<dbReference type="AlphaFoldDB" id="A0A7W7C5W8"/>
<keyword evidence="2" id="KW-0808">Transferase</keyword>
<proteinExistence type="predicted"/>
<evidence type="ECO:0000259" key="1">
    <source>
        <dbReference type="Pfam" id="PF00535"/>
    </source>
</evidence>
<protein>
    <submittedName>
        <fullName evidence="2">GT2 family glycosyltransferase</fullName>
    </submittedName>
</protein>
<dbReference type="InterPro" id="IPR001173">
    <property type="entry name" value="Glyco_trans_2-like"/>
</dbReference>
<dbReference type="SUPFAM" id="SSF53448">
    <property type="entry name" value="Nucleotide-diphospho-sugar transferases"/>
    <property type="match status" value="1"/>
</dbReference>
<feature type="domain" description="Glycosyltransferase 2-like" evidence="1">
    <location>
        <begin position="6"/>
        <end position="131"/>
    </location>
</feature>
<dbReference type="Proteomes" id="UP000533598">
    <property type="component" value="Unassembled WGS sequence"/>
</dbReference>